<feature type="transmembrane region" description="Helical" evidence="6">
    <location>
        <begin position="12"/>
        <end position="33"/>
    </location>
</feature>
<name>A0A2X0MF32_9BASI</name>
<reference evidence="8 9" key="1">
    <citation type="submission" date="2016-11" db="EMBL/GenBank/DDBJ databases">
        <authorList>
            <person name="Jaros S."/>
            <person name="Januszkiewicz K."/>
            <person name="Wedrychowicz H."/>
        </authorList>
    </citation>
    <scope>NUCLEOTIDE SEQUENCE [LARGE SCALE GENOMIC DNA]</scope>
</reference>
<evidence type="ECO:0000256" key="5">
    <source>
        <dbReference type="ARBA" id="ARBA00023136"/>
    </source>
</evidence>
<proteinExistence type="inferred from homology"/>
<dbReference type="Gene3D" id="1.20.1250.20">
    <property type="entry name" value="MFS general substrate transporter like domains"/>
    <property type="match status" value="1"/>
</dbReference>
<protein>
    <submittedName>
        <fullName evidence="8">BQ5605_C008g04952 protein</fullName>
    </submittedName>
</protein>
<dbReference type="AlphaFoldDB" id="A0A2X0MF32"/>
<keyword evidence="9" id="KW-1185">Reference proteome</keyword>
<evidence type="ECO:0000256" key="4">
    <source>
        <dbReference type="ARBA" id="ARBA00022989"/>
    </source>
</evidence>
<evidence type="ECO:0000256" key="6">
    <source>
        <dbReference type="SAM" id="Phobius"/>
    </source>
</evidence>
<dbReference type="PANTHER" id="PTHR48022">
    <property type="entry name" value="PLASTIDIC GLUCOSE TRANSPORTER 4"/>
    <property type="match status" value="1"/>
</dbReference>
<dbReference type="Pfam" id="PF00083">
    <property type="entry name" value="Sugar_tr"/>
    <property type="match status" value="1"/>
</dbReference>
<evidence type="ECO:0000313" key="8">
    <source>
        <dbReference type="EMBL" id="SGY78785.1"/>
    </source>
</evidence>
<dbReference type="InterPro" id="IPR005828">
    <property type="entry name" value="MFS_sugar_transport-like"/>
</dbReference>
<dbReference type="SUPFAM" id="SSF103473">
    <property type="entry name" value="MFS general substrate transporter"/>
    <property type="match status" value="1"/>
</dbReference>
<feature type="transmembrane region" description="Helical" evidence="6">
    <location>
        <begin position="84"/>
        <end position="103"/>
    </location>
</feature>
<dbReference type="PANTHER" id="PTHR48022:SF2">
    <property type="entry name" value="PLASTIDIC GLUCOSE TRANSPORTER 4"/>
    <property type="match status" value="1"/>
</dbReference>
<comment type="similarity">
    <text evidence="2">Belongs to the major facilitator superfamily. Sugar transporter (TC 2.A.1.1) family.</text>
</comment>
<accession>A0A2X0MF32</accession>
<dbReference type="InterPro" id="IPR036259">
    <property type="entry name" value="MFS_trans_sf"/>
</dbReference>
<keyword evidence="5 6" id="KW-0472">Membrane</keyword>
<dbReference type="PROSITE" id="PS50850">
    <property type="entry name" value="MFS"/>
    <property type="match status" value="1"/>
</dbReference>
<dbReference type="EMBL" id="FQNC01000048">
    <property type="protein sequence ID" value="SGY78785.1"/>
    <property type="molecule type" value="Genomic_DNA"/>
</dbReference>
<dbReference type="Proteomes" id="UP000249464">
    <property type="component" value="Unassembled WGS sequence"/>
</dbReference>
<evidence type="ECO:0000256" key="3">
    <source>
        <dbReference type="ARBA" id="ARBA00022692"/>
    </source>
</evidence>
<evidence type="ECO:0000256" key="1">
    <source>
        <dbReference type="ARBA" id="ARBA00004141"/>
    </source>
</evidence>
<comment type="subcellular location">
    <subcellularLocation>
        <location evidence="1">Membrane</location>
        <topology evidence="1">Multi-pass membrane protein</topology>
    </subcellularLocation>
</comment>
<feature type="transmembrane region" description="Helical" evidence="6">
    <location>
        <begin position="53"/>
        <end position="72"/>
    </location>
</feature>
<keyword evidence="3 6" id="KW-0812">Transmembrane</keyword>
<evidence type="ECO:0000313" key="9">
    <source>
        <dbReference type="Proteomes" id="UP000249464"/>
    </source>
</evidence>
<dbReference type="GO" id="GO:0016020">
    <property type="term" value="C:membrane"/>
    <property type="evidence" value="ECO:0007669"/>
    <property type="project" value="UniProtKB-SubCell"/>
</dbReference>
<feature type="domain" description="Major facilitator superfamily (MFS) profile" evidence="7">
    <location>
        <begin position="15"/>
        <end position="177"/>
    </location>
</feature>
<keyword evidence="4 6" id="KW-1133">Transmembrane helix</keyword>
<organism evidence="8 9">
    <name type="scientific">Microbotryum silenes-dioicae</name>
    <dbReference type="NCBI Taxonomy" id="796604"/>
    <lineage>
        <taxon>Eukaryota</taxon>
        <taxon>Fungi</taxon>
        <taxon>Dikarya</taxon>
        <taxon>Basidiomycota</taxon>
        <taxon>Pucciniomycotina</taxon>
        <taxon>Microbotryomycetes</taxon>
        <taxon>Microbotryales</taxon>
        <taxon>Microbotryaceae</taxon>
        <taxon>Microbotryum</taxon>
    </lineage>
</organism>
<dbReference type="InterPro" id="IPR050360">
    <property type="entry name" value="MFS_Sugar_Transporters"/>
</dbReference>
<evidence type="ECO:0000256" key="2">
    <source>
        <dbReference type="ARBA" id="ARBA00010992"/>
    </source>
</evidence>
<sequence>MPLMTINPNTRVWAYSVLVALSGCLFGGDTGSIGSITEMPQFIAHFGQLSEFLRGFIVAVILIPSAITGMFAGSVADRIGRKRTISLGSLIFAAGMGMCVVAPNLTVLIVGRCVAGSGEGFFLSAGNVYLCEISPKHIRGRIMTMYQMHVNGALAIGFFVCYGSIQIQRRGLHCIPL</sequence>
<feature type="transmembrane region" description="Helical" evidence="6">
    <location>
        <begin position="142"/>
        <end position="165"/>
    </location>
</feature>
<dbReference type="STRING" id="796604.A0A2X0MF32"/>
<dbReference type="InterPro" id="IPR020846">
    <property type="entry name" value="MFS_dom"/>
</dbReference>
<evidence type="ECO:0000259" key="7">
    <source>
        <dbReference type="PROSITE" id="PS50850"/>
    </source>
</evidence>
<dbReference type="GO" id="GO:0005351">
    <property type="term" value="F:carbohydrate:proton symporter activity"/>
    <property type="evidence" value="ECO:0007669"/>
    <property type="project" value="TreeGrafter"/>
</dbReference>
<gene>
    <name evidence="8" type="primary">BQ5605_C008g04952</name>
    <name evidence="8" type="ORF">BQ5605_C008G04952</name>
</gene>